<protein>
    <submittedName>
        <fullName evidence="2">Uncharacterized protein</fullName>
    </submittedName>
</protein>
<evidence type="ECO:0000313" key="3">
    <source>
        <dbReference type="Proteomes" id="UP000034107"/>
    </source>
</evidence>
<accession>A0A0G1QWK4</accession>
<feature type="transmembrane region" description="Helical" evidence="1">
    <location>
        <begin position="6"/>
        <end position="28"/>
    </location>
</feature>
<evidence type="ECO:0000256" key="1">
    <source>
        <dbReference type="SAM" id="Phobius"/>
    </source>
</evidence>
<evidence type="ECO:0000313" key="2">
    <source>
        <dbReference type="EMBL" id="KKU22163.1"/>
    </source>
</evidence>
<keyword evidence="1" id="KW-0472">Membrane</keyword>
<proteinExistence type="predicted"/>
<gene>
    <name evidence="2" type="ORF">UX31_C0006G0075</name>
</gene>
<organism evidence="2 3">
    <name type="scientific">Candidatus Nomurabacteria bacterium GW2011_GWA1_46_11</name>
    <dbReference type="NCBI Taxonomy" id="1618732"/>
    <lineage>
        <taxon>Bacteria</taxon>
        <taxon>Candidatus Nomuraibacteriota</taxon>
    </lineage>
</organism>
<keyword evidence="1" id="KW-1133">Transmembrane helix</keyword>
<sequence length="38" mass="4200">MVWWLLLIIGVIVAVLAVSLILALAHLIGKVELYQRGD</sequence>
<comment type="caution">
    <text evidence="2">The sequence shown here is derived from an EMBL/GenBank/DDBJ whole genome shotgun (WGS) entry which is preliminary data.</text>
</comment>
<name>A0A0G1QWK4_9BACT</name>
<dbReference type="Proteomes" id="UP000034107">
    <property type="component" value="Unassembled WGS sequence"/>
</dbReference>
<dbReference type="EMBL" id="LCLS01000006">
    <property type="protein sequence ID" value="KKU22163.1"/>
    <property type="molecule type" value="Genomic_DNA"/>
</dbReference>
<reference evidence="2 3" key="1">
    <citation type="journal article" date="2015" name="Nature">
        <title>rRNA introns, odd ribosomes, and small enigmatic genomes across a large radiation of phyla.</title>
        <authorList>
            <person name="Brown C.T."/>
            <person name="Hug L.A."/>
            <person name="Thomas B.C."/>
            <person name="Sharon I."/>
            <person name="Castelle C.J."/>
            <person name="Singh A."/>
            <person name="Wilkins M.J."/>
            <person name="Williams K.H."/>
            <person name="Banfield J.F."/>
        </authorList>
    </citation>
    <scope>NUCLEOTIDE SEQUENCE [LARGE SCALE GENOMIC DNA]</scope>
</reference>
<keyword evidence="1" id="KW-0812">Transmembrane</keyword>
<dbReference type="AlphaFoldDB" id="A0A0G1QWK4"/>